<name>A0A2V1K8I9_9ACTO</name>
<evidence type="ECO:0000256" key="9">
    <source>
        <dbReference type="ARBA" id="ARBA00023316"/>
    </source>
</evidence>
<dbReference type="GO" id="GO:0051301">
    <property type="term" value="P:cell division"/>
    <property type="evidence" value="ECO:0007669"/>
    <property type="project" value="UniProtKB-KW"/>
</dbReference>
<dbReference type="SUPFAM" id="SSF53756">
    <property type="entry name" value="UDP-Glycosyltransferase/glycogen phosphorylase"/>
    <property type="match status" value="1"/>
</dbReference>
<comment type="function">
    <text evidence="10">Cell wall formation. Catalyzes the transfer of a GlcNAc subunit on undecaprenyl-pyrophosphoryl-MurNAc-pentapeptide (lipid intermediate I) to form undecaprenyl-pyrophosphoryl-MurNAc-(pentapeptide)GlcNAc (lipid intermediate II).</text>
</comment>
<keyword evidence="1 10" id="KW-1003">Cell membrane</keyword>
<gene>
    <name evidence="10 13" type="primary">murG</name>
    <name evidence="13" type="ORF">DD236_10305</name>
</gene>
<dbReference type="GO" id="GO:0009252">
    <property type="term" value="P:peptidoglycan biosynthetic process"/>
    <property type="evidence" value="ECO:0007669"/>
    <property type="project" value="UniProtKB-UniRule"/>
</dbReference>
<dbReference type="InterPro" id="IPR006009">
    <property type="entry name" value="GlcNAc_MurG"/>
</dbReference>
<dbReference type="InterPro" id="IPR004276">
    <property type="entry name" value="GlycoTrans_28_N"/>
</dbReference>
<dbReference type="Pfam" id="PF04101">
    <property type="entry name" value="Glyco_tran_28_C"/>
    <property type="match status" value="1"/>
</dbReference>
<dbReference type="Proteomes" id="UP000245283">
    <property type="component" value="Unassembled WGS sequence"/>
</dbReference>
<keyword evidence="3 10" id="KW-0328">Glycosyltransferase</keyword>
<dbReference type="GO" id="GO:0008360">
    <property type="term" value="P:regulation of cell shape"/>
    <property type="evidence" value="ECO:0007669"/>
    <property type="project" value="UniProtKB-KW"/>
</dbReference>
<dbReference type="Gene3D" id="3.40.50.2000">
    <property type="entry name" value="Glycogen Phosphorylase B"/>
    <property type="match status" value="2"/>
</dbReference>
<reference evidence="14" key="1">
    <citation type="submission" date="2018-05" db="EMBL/GenBank/DDBJ databases">
        <authorList>
            <person name="Li Y."/>
        </authorList>
    </citation>
    <scope>NUCLEOTIDE SEQUENCE [LARGE SCALE GENOMIC DNA]</scope>
    <source>
        <strain evidence="14">sk1b4</strain>
    </source>
</reference>
<feature type="binding site" evidence="10">
    <location>
        <position position="167"/>
    </location>
    <ligand>
        <name>UDP-N-acetyl-alpha-D-glucosamine</name>
        <dbReference type="ChEBI" id="CHEBI:57705"/>
    </ligand>
</feature>
<dbReference type="HAMAP" id="MF_00033">
    <property type="entry name" value="MurG"/>
    <property type="match status" value="1"/>
</dbReference>
<feature type="domain" description="Glycosyltransferase family 28 N-terminal" evidence="11">
    <location>
        <begin position="8"/>
        <end position="144"/>
    </location>
</feature>
<feature type="binding site" evidence="10">
    <location>
        <begin position="14"/>
        <end position="16"/>
    </location>
    <ligand>
        <name>UDP-N-acetyl-alpha-D-glucosamine</name>
        <dbReference type="ChEBI" id="CHEBI:57705"/>
    </ligand>
</feature>
<feature type="binding site" evidence="10">
    <location>
        <position position="126"/>
    </location>
    <ligand>
        <name>UDP-N-acetyl-alpha-D-glucosamine</name>
        <dbReference type="ChEBI" id="CHEBI:57705"/>
    </ligand>
</feature>
<evidence type="ECO:0000256" key="3">
    <source>
        <dbReference type="ARBA" id="ARBA00022676"/>
    </source>
</evidence>
<dbReference type="GO" id="GO:0051991">
    <property type="term" value="F:UDP-N-acetyl-D-glucosamine:N-acetylmuramoyl-L-alanyl-D-glutamyl-meso-2,6-diaminopimelyl-D-alanyl-D-alanine-diphosphoundecaprenol 4-beta-N-acetylglucosaminlytransferase activity"/>
    <property type="evidence" value="ECO:0007669"/>
    <property type="project" value="RHEA"/>
</dbReference>
<comment type="similarity">
    <text evidence="10">Belongs to the glycosyltransferase 28 family. MurG subfamily.</text>
</comment>
<evidence type="ECO:0000313" key="14">
    <source>
        <dbReference type="Proteomes" id="UP000245283"/>
    </source>
</evidence>
<dbReference type="AlphaFoldDB" id="A0A2V1K8I9"/>
<keyword evidence="5 10" id="KW-0133">Cell shape</keyword>
<dbReference type="OrthoDB" id="9808936at2"/>
<dbReference type="GO" id="GO:0005886">
    <property type="term" value="C:plasma membrane"/>
    <property type="evidence" value="ECO:0007669"/>
    <property type="project" value="UniProtKB-SubCell"/>
</dbReference>
<comment type="caution">
    <text evidence="10">Lacks conserved residue(s) required for the propagation of feature annotation.</text>
</comment>
<keyword evidence="2 10" id="KW-0132">Cell division</keyword>
<keyword evidence="7 10" id="KW-0472">Membrane</keyword>
<evidence type="ECO:0000256" key="4">
    <source>
        <dbReference type="ARBA" id="ARBA00022679"/>
    </source>
</evidence>
<dbReference type="EMBL" id="QETB01000005">
    <property type="protein sequence ID" value="PWF25817.1"/>
    <property type="molecule type" value="Genomic_DNA"/>
</dbReference>
<feature type="binding site" evidence="10">
    <location>
        <position position="207"/>
    </location>
    <ligand>
        <name>UDP-N-acetyl-alpha-D-glucosamine</name>
        <dbReference type="ChEBI" id="CHEBI:57705"/>
    </ligand>
</feature>
<evidence type="ECO:0000259" key="11">
    <source>
        <dbReference type="Pfam" id="PF03033"/>
    </source>
</evidence>
<keyword evidence="4 10" id="KW-0808">Transferase</keyword>
<dbReference type="PANTHER" id="PTHR21015">
    <property type="entry name" value="UDP-N-ACETYLGLUCOSAMINE--N-ACETYLMURAMYL-(PENTAPEPTIDE) PYROPHOSPHORYL-UNDECAPRENOL N-ACETYLGLUCOSAMINE TRANSFERASE 1"/>
    <property type="match status" value="1"/>
</dbReference>
<dbReference type="NCBIfam" id="TIGR01133">
    <property type="entry name" value="murG"/>
    <property type="match status" value="1"/>
</dbReference>
<evidence type="ECO:0000256" key="10">
    <source>
        <dbReference type="HAMAP-Rule" id="MF_00033"/>
    </source>
</evidence>
<comment type="pathway">
    <text evidence="10">Cell wall biogenesis; peptidoglycan biosynthesis.</text>
</comment>
<keyword evidence="8 10" id="KW-0131">Cell cycle</keyword>
<dbReference type="GO" id="GO:0005975">
    <property type="term" value="P:carbohydrate metabolic process"/>
    <property type="evidence" value="ECO:0007669"/>
    <property type="project" value="InterPro"/>
</dbReference>
<dbReference type="RefSeq" id="WP_109094306.1">
    <property type="nucleotide sequence ID" value="NZ_CAMELQ010000003.1"/>
</dbReference>
<keyword evidence="6 10" id="KW-0573">Peptidoglycan synthesis</keyword>
<comment type="catalytic activity">
    <reaction evidence="10">
        <text>di-trans,octa-cis-undecaprenyl diphospho-N-acetyl-alpha-D-muramoyl-L-alanyl-D-glutamyl-meso-2,6-diaminopimeloyl-D-alanyl-D-alanine + UDP-N-acetyl-alpha-D-glucosamine = di-trans,octa-cis-undecaprenyl diphospho-[N-acetyl-alpha-D-glucosaminyl-(1-&gt;4)]-N-acetyl-alpha-D-muramoyl-L-alanyl-D-glutamyl-meso-2,6-diaminopimeloyl-D-alanyl-D-alanine + UDP + H(+)</text>
        <dbReference type="Rhea" id="RHEA:31227"/>
        <dbReference type="ChEBI" id="CHEBI:15378"/>
        <dbReference type="ChEBI" id="CHEBI:57705"/>
        <dbReference type="ChEBI" id="CHEBI:58223"/>
        <dbReference type="ChEBI" id="CHEBI:61387"/>
        <dbReference type="ChEBI" id="CHEBI:61388"/>
        <dbReference type="EC" id="2.4.1.227"/>
    </reaction>
</comment>
<organism evidence="13 14">
    <name type="scientific">Ancrocorticia populi</name>
    <dbReference type="NCBI Taxonomy" id="2175228"/>
    <lineage>
        <taxon>Bacteria</taxon>
        <taxon>Bacillati</taxon>
        <taxon>Actinomycetota</taxon>
        <taxon>Actinomycetes</taxon>
        <taxon>Actinomycetales</taxon>
        <taxon>Actinomycetaceae</taxon>
        <taxon>Ancrocorticia</taxon>
    </lineage>
</organism>
<evidence type="ECO:0000256" key="2">
    <source>
        <dbReference type="ARBA" id="ARBA00022618"/>
    </source>
</evidence>
<evidence type="ECO:0000256" key="5">
    <source>
        <dbReference type="ARBA" id="ARBA00022960"/>
    </source>
</evidence>
<keyword evidence="14" id="KW-1185">Reference proteome</keyword>
<dbReference type="PANTHER" id="PTHR21015:SF22">
    <property type="entry name" value="GLYCOSYLTRANSFERASE"/>
    <property type="match status" value="1"/>
</dbReference>
<feature type="binding site" evidence="10">
    <location>
        <position position="301"/>
    </location>
    <ligand>
        <name>UDP-N-acetyl-alpha-D-glucosamine</name>
        <dbReference type="ChEBI" id="CHEBI:57705"/>
    </ligand>
</feature>
<feature type="domain" description="Glycosyl transferase family 28 C-terminal" evidence="12">
    <location>
        <begin position="200"/>
        <end position="358"/>
    </location>
</feature>
<evidence type="ECO:0000256" key="1">
    <source>
        <dbReference type="ARBA" id="ARBA00022475"/>
    </source>
</evidence>
<evidence type="ECO:0000256" key="7">
    <source>
        <dbReference type="ARBA" id="ARBA00023136"/>
    </source>
</evidence>
<comment type="subcellular location">
    <subcellularLocation>
        <location evidence="10">Cell membrane</location>
        <topology evidence="10">Peripheral membrane protein</topology>
        <orientation evidence="10">Cytoplasmic side</orientation>
    </subcellularLocation>
</comment>
<dbReference type="UniPathway" id="UPA00219"/>
<accession>A0A2V1K8I9</accession>
<dbReference type="GO" id="GO:0050511">
    <property type="term" value="F:undecaprenyldiphospho-muramoylpentapeptide beta-N-acetylglucosaminyltransferase activity"/>
    <property type="evidence" value="ECO:0007669"/>
    <property type="project" value="UniProtKB-UniRule"/>
</dbReference>
<dbReference type="CDD" id="cd03785">
    <property type="entry name" value="GT28_MurG"/>
    <property type="match status" value="1"/>
</dbReference>
<comment type="caution">
    <text evidence="13">The sequence shown here is derived from an EMBL/GenBank/DDBJ whole genome shotgun (WGS) entry which is preliminary data.</text>
</comment>
<dbReference type="Pfam" id="PF03033">
    <property type="entry name" value="Glyco_transf_28"/>
    <property type="match status" value="1"/>
</dbReference>
<evidence type="ECO:0000256" key="8">
    <source>
        <dbReference type="ARBA" id="ARBA00023306"/>
    </source>
</evidence>
<dbReference type="GO" id="GO:0071555">
    <property type="term" value="P:cell wall organization"/>
    <property type="evidence" value="ECO:0007669"/>
    <property type="project" value="UniProtKB-KW"/>
</dbReference>
<dbReference type="EC" id="2.4.1.227" evidence="10"/>
<evidence type="ECO:0000259" key="12">
    <source>
        <dbReference type="Pfam" id="PF04101"/>
    </source>
</evidence>
<proteinExistence type="inferred from homology"/>
<sequence length="369" mass="38665">MSETIHAVLAGGGTAGHVNPLLSTAIALQGRGVEVSAVGTPEGLETDLVPAAGIELDTIEKVPFPRRPNGAMLAFPSRFRAAVSHADEILTNRNADVMVGFGGFVSTPMYLAARRRGIPVIIHEQNAKQGLANRYGARFAKVVALTFPSTSLKARDGETVAIGLPLRPAIAELAWERLTDPRGARVSAAQKLGLDPDKTTLVVTGGSLGAQHLNEVVEQCLPLLADVQVLHLTGRGKDGAIRQATESMPDYHVLDYLSEMENAYAVADLVLCRSGAGTVAELSALGIPAFFVPLAIGNGEQELNAADSIRAGGALLVRDKQFDAQVMTQQVIPLLAAPEKLAGMGEAARGVSPVDAAEKLADLVLKVGR</sequence>
<keyword evidence="9 10" id="KW-0961">Cell wall biogenesis/degradation</keyword>
<evidence type="ECO:0000256" key="6">
    <source>
        <dbReference type="ARBA" id="ARBA00022984"/>
    </source>
</evidence>
<dbReference type="InterPro" id="IPR007235">
    <property type="entry name" value="Glyco_trans_28_C"/>
</dbReference>
<protein>
    <recommendedName>
        <fullName evidence="10">UDP-N-acetylglucosamine--N-acetylmuramyl-(pentapeptide) pyrophosphoryl-undecaprenol N-acetylglucosamine transferase</fullName>
        <ecNumber evidence="10">2.4.1.227</ecNumber>
    </recommendedName>
    <alternativeName>
        <fullName evidence="10">Undecaprenyl-PP-MurNAc-pentapeptide-UDPGlcNAc GlcNAc transferase</fullName>
    </alternativeName>
</protein>
<evidence type="ECO:0000313" key="13">
    <source>
        <dbReference type="EMBL" id="PWF25817.1"/>
    </source>
</evidence>